<dbReference type="EMBL" id="LAZR01054578">
    <property type="protein sequence ID" value="KKK78247.1"/>
    <property type="molecule type" value="Genomic_DNA"/>
</dbReference>
<dbReference type="AlphaFoldDB" id="A0A0F8Y9Z4"/>
<reference evidence="1" key="1">
    <citation type="journal article" date="2015" name="Nature">
        <title>Complex archaea that bridge the gap between prokaryotes and eukaryotes.</title>
        <authorList>
            <person name="Spang A."/>
            <person name="Saw J.H."/>
            <person name="Jorgensen S.L."/>
            <person name="Zaremba-Niedzwiedzka K."/>
            <person name="Martijn J."/>
            <person name="Lind A.E."/>
            <person name="van Eijk R."/>
            <person name="Schleper C."/>
            <person name="Guy L."/>
            <person name="Ettema T.J."/>
        </authorList>
    </citation>
    <scope>NUCLEOTIDE SEQUENCE</scope>
</reference>
<evidence type="ECO:0000313" key="1">
    <source>
        <dbReference type="EMBL" id="KKK78247.1"/>
    </source>
</evidence>
<accession>A0A0F8Y9Z4</accession>
<name>A0A0F8Y9Z4_9ZZZZ</name>
<organism evidence="1">
    <name type="scientific">marine sediment metagenome</name>
    <dbReference type="NCBI Taxonomy" id="412755"/>
    <lineage>
        <taxon>unclassified sequences</taxon>
        <taxon>metagenomes</taxon>
        <taxon>ecological metagenomes</taxon>
    </lineage>
</organism>
<sequence>MAERRFNPLDPLGLFQDKGGSLTDQFAKLAKGNNPTSGNKLEITRKQGLIIQVGPTRTKMVLLPDWDLSYVEFPPGEKSLYRDAFGGQGVSVQKVTNQRIYFSQ</sequence>
<proteinExistence type="predicted"/>
<comment type="caution">
    <text evidence="1">The sequence shown here is derived from an EMBL/GenBank/DDBJ whole genome shotgun (WGS) entry which is preliminary data.</text>
</comment>
<gene>
    <name evidence="1" type="ORF">LCGC14_2845480</name>
</gene>
<protein>
    <submittedName>
        <fullName evidence="1">Uncharacterized protein</fullName>
    </submittedName>
</protein>